<dbReference type="InterPro" id="IPR020562">
    <property type="entry name" value="PRibGlycinamide_synth_N"/>
</dbReference>
<evidence type="ECO:0000256" key="3">
    <source>
        <dbReference type="ARBA" id="ARBA00022755"/>
    </source>
</evidence>
<dbReference type="PANTHER" id="PTHR43472">
    <property type="entry name" value="PHOSPHORIBOSYLAMINE--GLYCINE LIGASE"/>
    <property type="match status" value="1"/>
</dbReference>
<keyword evidence="3" id="KW-0658">Purine biosynthesis</keyword>
<evidence type="ECO:0000259" key="8">
    <source>
        <dbReference type="SMART" id="SM01210"/>
    </source>
</evidence>
<dbReference type="InterPro" id="IPR000115">
    <property type="entry name" value="PRibGlycinamide_synth"/>
</dbReference>
<dbReference type="GO" id="GO:0006164">
    <property type="term" value="P:purine nucleotide biosynthetic process"/>
    <property type="evidence" value="ECO:0007669"/>
    <property type="project" value="UniProtKB-KW"/>
</dbReference>
<dbReference type="FunFam" id="3.90.600.10:FF:000001">
    <property type="entry name" value="Trifunctional purine biosynthetic protein adenosine-3"/>
    <property type="match status" value="1"/>
</dbReference>
<dbReference type="Pfam" id="PF02843">
    <property type="entry name" value="GARS_C"/>
    <property type="match status" value="1"/>
</dbReference>
<dbReference type="InterPro" id="IPR037123">
    <property type="entry name" value="PRibGlycinamide_synth_C_sf"/>
</dbReference>
<gene>
    <name evidence="9" type="ORF">B296_00010531</name>
</gene>
<dbReference type="SUPFAM" id="SSF52440">
    <property type="entry name" value="PreATP-grasp domain"/>
    <property type="match status" value="1"/>
</dbReference>
<reference evidence="9 10" key="1">
    <citation type="journal article" date="2014" name="Agronomy (Basel)">
        <title>A Draft Genome Sequence for Ensete ventricosum, the Drought-Tolerant Tree Against Hunger.</title>
        <authorList>
            <person name="Harrison J."/>
            <person name="Moore K.A."/>
            <person name="Paszkiewicz K."/>
            <person name="Jones T."/>
            <person name="Grant M."/>
            <person name="Ambacheew D."/>
            <person name="Muzemil S."/>
            <person name="Studholme D.J."/>
        </authorList>
    </citation>
    <scope>NUCLEOTIDE SEQUENCE [LARGE SCALE GENOMIC DNA]</scope>
</reference>
<dbReference type="Gene3D" id="3.90.600.10">
    <property type="entry name" value="Phosphoribosylglycinamide synthetase, C-terminal domain"/>
    <property type="match status" value="1"/>
</dbReference>
<dbReference type="PANTHER" id="PTHR43472:SF1">
    <property type="entry name" value="PHOSPHORIBOSYLAMINE--GLYCINE LIGASE, CHLOROPLASTIC"/>
    <property type="match status" value="1"/>
</dbReference>
<keyword evidence="4" id="KW-0067">ATP-binding</keyword>
<accession>A0A427B6P9</accession>
<dbReference type="Proteomes" id="UP000287651">
    <property type="component" value="Unassembled WGS sequence"/>
</dbReference>
<dbReference type="GO" id="GO:0005524">
    <property type="term" value="F:ATP binding"/>
    <property type="evidence" value="ECO:0007669"/>
    <property type="project" value="UniProtKB-KW"/>
</dbReference>
<dbReference type="Gene3D" id="3.30.470.20">
    <property type="entry name" value="ATP-grasp fold, B domain"/>
    <property type="match status" value="1"/>
</dbReference>
<dbReference type="Pfam" id="PF02844">
    <property type="entry name" value="GARS_N"/>
    <property type="match status" value="1"/>
</dbReference>
<evidence type="ECO:0000256" key="1">
    <source>
        <dbReference type="ARBA" id="ARBA00022598"/>
    </source>
</evidence>
<comment type="caution">
    <text evidence="9">The sequence shown here is derived from an EMBL/GenBank/DDBJ whole genome shotgun (WGS) entry which is preliminary data.</text>
</comment>
<evidence type="ECO:0000256" key="4">
    <source>
        <dbReference type="ARBA" id="ARBA00022840"/>
    </source>
</evidence>
<sequence length="369" mass="39298">MACVGNSVGCSWKLPAMTLSKNRFCGGLSHKVCFLGQRTWSPLSASSAPESFTLFPRGNFVTGASIGVTGKSDDSGLSARDNGSAKDSGDIFRNLNFNVVRCIFLSGERVVALVIGGGGREHALCFALQRSPSCDAIFCAPGNAGISHCGSATCISDLNIFDSKAVIAFCHKWRVGLVVVGPEAPLVAGLVDDLVEAGIPTFGPSAEAAALEGSKDFMKKLCDKYGIPTAKVLMMRLESDLAQVLLAACRGELGSVSLNWSTESAMVVVMASEGYPGPYKKGTTIRNLEEAELLWPMVKIFHASTDFDSNGDFIAAGGRVLGVTAKGKDIEEARERVYDAVQAIDWPEGFCRNDIGWRALRLRQLTNNP</sequence>
<dbReference type="AlphaFoldDB" id="A0A427B6P9"/>
<evidence type="ECO:0000313" key="9">
    <source>
        <dbReference type="EMBL" id="RRT84144.1"/>
    </source>
</evidence>
<dbReference type="GO" id="GO:0009113">
    <property type="term" value="P:purine nucleobase biosynthetic process"/>
    <property type="evidence" value="ECO:0007669"/>
    <property type="project" value="InterPro"/>
</dbReference>
<dbReference type="InterPro" id="IPR016185">
    <property type="entry name" value="PreATP-grasp_dom_sf"/>
</dbReference>
<dbReference type="InterPro" id="IPR011054">
    <property type="entry name" value="Rudment_hybrid_motif"/>
</dbReference>
<keyword evidence="1" id="KW-0436">Ligase</keyword>
<proteinExistence type="inferred from homology"/>
<name>A0A427B6P9_ENSVE</name>
<evidence type="ECO:0000256" key="5">
    <source>
        <dbReference type="ARBA" id="ARBA00038345"/>
    </source>
</evidence>
<dbReference type="Gene3D" id="3.40.50.20">
    <property type="match status" value="1"/>
</dbReference>
<feature type="domain" description="Phosphoribosylglycinamide synthetase C-domain" evidence="8">
    <location>
        <begin position="264"/>
        <end position="360"/>
    </location>
</feature>
<dbReference type="SUPFAM" id="SSF51246">
    <property type="entry name" value="Rudiment single hybrid motif"/>
    <property type="match status" value="1"/>
</dbReference>
<evidence type="ECO:0000256" key="7">
    <source>
        <dbReference type="ARBA" id="ARBA00042864"/>
    </source>
</evidence>
<dbReference type="GO" id="GO:0004637">
    <property type="term" value="F:phosphoribosylamine-glycine ligase activity"/>
    <property type="evidence" value="ECO:0007669"/>
    <property type="project" value="InterPro"/>
</dbReference>
<evidence type="ECO:0000256" key="2">
    <source>
        <dbReference type="ARBA" id="ARBA00022741"/>
    </source>
</evidence>
<protein>
    <recommendedName>
        <fullName evidence="6">Glycinamide ribonucleotide synthetase</fullName>
    </recommendedName>
    <alternativeName>
        <fullName evidence="7">Phosphoribosylglycinamide synthetase</fullName>
    </alternativeName>
</protein>
<evidence type="ECO:0000313" key="10">
    <source>
        <dbReference type="Proteomes" id="UP000287651"/>
    </source>
</evidence>
<dbReference type="SMART" id="SM01210">
    <property type="entry name" value="GARS_C"/>
    <property type="match status" value="1"/>
</dbReference>
<evidence type="ECO:0000256" key="6">
    <source>
        <dbReference type="ARBA" id="ARBA00042242"/>
    </source>
</evidence>
<comment type="similarity">
    <text evidence="5">Belongs to the GARS family.</text>
</comment>
<dbReference type="InterPro" id="IPR020560">
    <property type="entry name" value="PRibGlycinamide_synth_C-dom"/>
</dbReference>
<dbReference type="EMBL" id="AMZH03000362">
    <property type="protein sequence ID" value="RRT84144.1"/>
    <property type="molecule type" value="Genomic_DNA"/>
</dbReference>
<keyword evidence="2" id="KW-0547">Nucleotide-binding</keyword>
<organism evidence="9 10">
    <name type="scientific">Ensete ventricosum</name>
    <name type="common">Abyssinian banana</name>
    <name type="synonym">Musa ensete</name>
    <dbReference type="NCBI Taxonomy" id="4639"/>
    <lineage>
        <taxon>Eukaryota</taxon>
        <taxon>Viridiplantae</taxon>
        <taxon>Streptophyta</taxon>
        <taxon>Embryophyta</taxon>
        <taxon>Tracheophyta</taxon>
        <taxon>Spermatophyta</taxon>
        <taxon>Magnoliopsida</taxon>
        <taxon>Liliopsida</taxon>
        <taxon>Zingiberales</taxon>
        <taxon>Musaceae</taxon>
        <taxon>Ensete</taxon>
    </lineage>
</organism>